<organism evidence="2 3">
    <name type="scientific">Trueperella pecoris</name>
    <dbReference type="NCBI Taxonomy" id="2733571"/>
    <lineage>
        <taxon>Bacteria</taxon>
        <taxon>Bacillati</taxon>
        <taxon>Actinomycetota</taxon>
        <taxon>Actinomycetes</taxon>
        <taxon>Actinomycetales</taxon>
        <taxon>Actinomycetaceae</taxon>
        <taxon>Trueperella</taxon>
    </lineage>
</organism>
<name>A0A7M1R1N1_9ACTO</name>
<dbReference type="EMBL" id="CP063212">
    <property type="protein sequence ID" value="QOR47337.1"/>
    <property type="molecule type" value="Genomic_DNA"/>
</dbReference>
<sequence length="227" mass="24745">MWINKYERDLLLGFVGALVFIFVASAGFIVFASDSLQVSLFTADWIGEIRTATEEKTVWNSVAGVYGFSLLGAGFLSGYFAAQIRAYLGAGMTRMQIFVRLTRLGLLTVVLWTALVALFWGAGALVKRPELTGVEPVNLIMIPLWVLLIYMATMFAVALFVRFAWWKVLLGGAVVNAVAGGTIAYASNRGASIHLEQSAVPVAFFLVAALCWIATWAAIRTLPIRRG</sequence>
<proteinExistence type="predicted"/>
<evidence type="ECO:0000313" key="3">
    <source>
        <dbReference type="Proteomes" id="UP000594961"/>
    </source>
</evidence>
<evidence type="ECO:0008006" key="4">
    <source>
        <dbReference type="Google" id="ProtNLM"/>
    </source>
</evidence>
<feature type="transmembrane region" description="Helical" evidence="1">
    <location>
        <begin position="103"/>
        <end position="122"/>
    </location>
</feature>
<keyword evidence="1" id="KW-0472">Membrane</keyword>
<feature type="transmembrane region" description="Helical" evidence="1">
    <location>
        <begin position="12"/>
        <end position="32"/>
    </location>
</feature>
<evidence type="ECO:0000256" key="1">
    <source>
        <dbReference type="SAM" id="Phobius"/>
    </source>
</evidence>
<feature type="transmembrane region" description="Helical" evidence="1">
    <location>
        <begin position="199"/>
        <end position="219"/>
    </location>
</feature>
<gene>
    <name evidence="2" type="ORF">INS90_08765</name>
</gene>
<keyword evidence="1" id="KW-1133">Transmembrane helix</keyword>
<keyword evidence="1" id="KW-0812">Transmembrane</keyword>
<dbReference type="RefSeq" id="WP_197552429.1">
    <property type="nucleotide sequence ID" value="NZ_CP063212.1"/>
</dbReference>
<feature type="transmembrane region" description="Helical" evidence="1">
    <location>
        <begin position="142"/>
        <end position="161"/>
    </location>
</feature>
<accession>A0A7M1R1N1</accession>
<protein>
    <recommendedName>
        <fullName evidence="4">ABC-2 family transporter protein</fullName>
    </recommendedName>
</protein>
<feature type="transmembrane region" description="Helical" evidence="1">
    <location>
        <begin position="63"/>
        <end position="82"/>
    </location>
</feature>
<dbReference type="Proteomes" id="UP000594961">
    <property type="component" value="Chromosome"/>
</dbReference>
<feature type="transmembrane region" description="Helical" evidence="1">
    <location>
        <begin position="168"/>
        <end position="187"/>
    </location>
</feature>
<reference evidence="2 3" key="1">
    <citation type="submission" date="2020-10" db="EMBL/GenBank/DDBJ databases">
        <title>Trueperella pecoris sp. nov. isolated from bovine and porcine specimens.</title>
        <authorList>
            <person name="Schoenecker L."/>
            <person name="Schnydrig P."/>
            <person name="Brodard I."/>
            <person name="Thomann A."/>
            <person name="Hemphill A."/>
            <person name="Rodriguez-Campos S."/>
            <person name="Perreten V."/>
            <person name="Jores J."/>
            <person name="Kittl S."/>
        </authorList>
    </citation>
    <scope>NUCLEOTIDE SEQUENCE [LARGE SCALE GENOMIC DNA]</scope>
    <source>
        <strain evidence="2 3">19OD0592</strain>
    </source>
</reference>
<evidence type="ECO:0000313" key="2">
    <source>
        <dbReference type="EMBL" id="QOR47337.1"/>
    </source>
</evidence>
<dbReference type="AlphaFoldDB" id="A0A7M1R1N1"/>